<reference evidence="2 3" key="1">
    <citation type="submission" date="2018-06" db="EMBL/GenBank/DDBJ databases">
        <authorList>
            <consortium name="Pathogen Informatics"/>
            <person name="Doyle S."/>
        </authorList>
    </citation>
    <scope>NUCLEOTIDE SEQUENCE [LARGE SCALE GENOMIC DNA]</scope>
    <source>
        <strain evidence="2 3">NCTC1934</strain>
    </source>
</reference>
<dbReference type="InterPro" id="IPR040602">
    <property type="entry name" value="Cucumopine_C"/>
</dbReference>
<evidence type="ECO:0000313" key="3">
    <source>
        <dbReference type="Proteomes" id="UP000255467"/>
    </source>
</evidence>
<dbReference type="OrthoDB" id="1971562at2"/>
<sequence>MTETSSGRHIDIAWPELGITVTAELDGRNPELADALWEALPYRSLQGHALVAGEHLYHVAPIPSLLHLPASTRIADRREAPDGTVFCSALQHLGIKYGTLTEPMPATPVGRVRTADMPALAAAGKAVWEAVYATKRTILVEVRRAGTAGGHRIPHLTAVESEANRLIHDVHAATERAWLTVPPELVDLHRGLIPSGAGSFETVLPTVLFVNGETRPLGYASYGGLVRGAVQGMPMESLRQMARLLVGVPAEFLGYCGLERLWDFTQRFLACLDRLDRDDFLAVASQLALYVNCLGGWNLHLYPWDTGDHLRQLRPAQAGQQS</sequence>
<dbReference type="Pfam" id="PF18631">
    <property type="entry name" value="Cucumopine_C"/>
    <property type="match status" value="1"/>
</dbReference>
<accession>A0A379JHC0</accession>
<organism evidence="2 3">
    <name type="scientific">Nocardia otitidiscaviarum</name>
    <dbReference type="NCBI Taxonomy" id="1823"/>
    <lineage>
        <taxon>Bacteria</taxon>
        <taxon>Bacillati</taxon>
        <taxon>Actinomycetota</taxon>
        <taxon>Actinomycetes</taxon>
        <taxon>Mycobacteriales</taxon>
        <taxon>Nocardiaceae</taxon>
        <taxon>Nocardia</taxon>
    </lineage>
</organism>
<keyword evidence="3" id="KW-1185">Reference proteome</keyword>
<dbReference type="AlphaFoldDB" id="A0A379JHC0"/>
<gene>
    <name evidence="2" type="ORF">NCTC1934_05283</name>
</gene>
<dbReference type="STRING" id="1406858.GCA_000710895_03900"/>
<dbReference type="Proteomes" id="UP000255467">
    <property type="component" value="Unassembled WGS sequence"/>
</dbReference>
<dbReference type="RefSeq" id="WP_039812049.1">
    <property type="nucleotide sequence ID" value="NZ_UGRY01000004.1"/>
</dbReference>
<dbReference type="Gene3D" id="2.40.100.20">
    <property type="match status" value="1"/>
</dbReference>
<name>A0A379JHC0_9NOCA</name>
<dbReference type="EMBL" id="UGRY01000004">
    <property type="protein sequence ID" value="SUD47957.1"/>
    <property type="molecule type" value="Genomic_DNA"/>
</dbReference>
<evidence type="ECO:0000313" key="2">
    <source>
        <dbReference type="EMBL" id="SUD47957.1"/>
    </source>
</evidence>
<protein>
    <recommendedName>
        <fullName evidence="1">Cucumopine synthase C-terminal helical bundle domain-containing protein</fullName>
    </recommendedName>
</protein>
<proteinExistence type="predicted"/>
<evidence type="ECO:0000259" key="1">
    <source>
        <dbReference type="Pfam" id="PF18631"/>
    </source>
</evidence>
<feature type="domain" description="Cucumopine synthase C-terminal helical bundle" evidence="1">
    <location>
        <begin position="164"/>
        <end position="301"/>
    </location>
</feature>